<accession>A0A449CXZ2</accession>
<dbReference type="EMBL" id="CAACXN010000004">
    <property type="protein sequence ID" value="VEW10207.1"/>
    <property type="molecule type" value="Genomic_DNA"/>
</dbReference>
<sequence length="67" mass="7468">MTENDDTSRLKAAGIRLDPDLLYTLKLHAVQSNTTMQALVDKYVRAGLAYDQIPVTHRPHSDSEGTK</sequence>
<gene>
    <name evidence="1" type="ORF">NCTC12391_00024</name>
</gene>
<evidence type="ECO:0000313" key="2">
    <source>
        <dbReference type="Proteomes" id="UP000386281"/>
    </source>
</evidence>
<reference evidence="1 2" key="1">
    <citation type="submission" date="2019-02" db="EMBL/GenBank/DDBJ databases">
        <authorList>
            <consortium name="Pathogen Informatics"/>
        </authorList>
    </citation>
    <scope>NUCLEOTIDE SEQUENCE [LARGE SCALE GENOMIC DNA]</scope>
    <source>
        <strain evidence="1 2">3012STDY7078520</strain>
    </source>
</reference>
<name>A0A449CXZ2_9MICO</name>
<dbReference type="RefSeq" id="WP_190246444.1">
    <property type="nucleotide sequence ID" value="NZ_CAACXN010000004.1"/>
</dbReference>
<dbReference type="AlphaFoldDB" id="A0A449CXZ2"/>
<organism evidence="1 2">
    <name type="scientific">Brevibacterium casei</name>
    <dbReference type="NCBI Taxonomy" id="33889"/>
    <lineage>
        <taxon>Bacteria</taxon>
        <taxon>Bacillati</taxon>
        <taxon>Actinomycetota</taxon>
        <taxon>Actinomycetes</taxon>
        <taxon>Micrococcales</taxon>
        <taxon>Brevibacteriaceae</taxon>
        <taxon>Brevibacterium</taxon>
    </lineage>
</organism>
<evidence type="ECO:0000313" key="1">
    <source>
        <dbReference type="EMBL" id="VEW10207.1"/>
    </source>
</evidence>
<protein>
    <submittedName>
        <fullName evidence="1">Uncharacterized protein</fullName>
    </submittedName>
</protein>
<dbReference type="Proteomes" id="UP000386281">
    <property type="component" value="Unassembled WGS sequence"/>
</dbReference>
<proteinExistence type="predicted"/>